<evidence type="ECO:0000256" key="1">
    <source>
        <dbReference type="ARBA" id="ARBA00004604"/>
    </source>
</evidence>
<accession>A0AAD7NC86</accession>
<comment type="caution">
    <text evidence="7">The sequence shown here is derived from an EMBL/GenBank/DDBJ whole genome shotgun (WGS) entry which is preliminary data.</text>
</comment>
<dbReference type="InterPro" id="IPR011990">
    <property type="entry name" value="TPR-like_helical_dom_sf"/>
</dbReference>
<dbReference type="PANTHER" id="PTHR23271">
    <property type="entry name" value="HEPATOCELLULAR CARCINOMA-ASSOCIATED ANTIGEN 66"/>
    <property type="match status" value="1"/>
</dbReference>
<dbReference type="GO" id="GO:0034388">
    <property type="term" value="C:Pwp2p-containing subcomplex of 90S preribosome"/>
    <property type="evidence" value="ECO:0007669"/>
    <property type="project" value="TreeGrafter"/>
</dbReference>
<dbReference type="GO" id="GO:0032040">
    <property type="term" value="C:small-subunit processome"/>
    <property type="evidence" value="ECO:0007669"/>
    <property type="project" value="TreeGrafter"/>
</dbReference>
<keyword evidence="4" id="KW-0677">Repeat</keyword>
<dbReference type="PANTHER" id="PTHR23271:SF1">
    <property type="entry name" value="U3 SMALL NUCLEOLAR RNA-ASSOCIATED PROTEIN 6 HOMOLOG"/>
    <property type="match status" value="1"/>
</dbReference>
<dbReference type="InterPro" id="IPR013949">
    <property type="entry name" value="Utp6"/>
</dbReference>
<comment type="subcellular location">
    <subcellularLocation>
        <location evidence="1">Nucleus</location>
        <location evidence="1">Nucleolus</location>
    </subcellularLocation>
</comment>
<sequence length="377" mass="42623">MERVQFQQEQMLAELKDLVAKDLFTQAETKAVMKKRTQFETALVRRVAKKADFLRYVEYEMGLEQLRRKRVARLEIPPGPATISDYALVRRQFHIFERALKKFRSDLSLWLAYLDLVKREHAHTLYSRVVARAIQMHPTEPSLYVLAAQHELSQGSQSAGRAMLQRGVRMCGDGVDIWREWVRMEMGFVEKLRRRWGVLGLEEEHVEDETAELLAVKDGEEARAAIMRGAIVKSVIASAAKALGTTELFTALIALIDSFPFSDGEGLAEELLEQVYGLLRHTRPRDPRAARILAERFLPKNLSDTDSGCVDGVQKANEEMLALCGEGGEDMVRAYVEFAGVVVDGLMDESLKLYLVSSVRRFIGQHGGLDVLQCRAV</sequence>
<proteinExistence type="inferred from homology"/>
<dbReference type="GO" id="GO:0000462">
    <property type="term" value="P:maturation of SSU-rRNA from tricistronic rRNA transcript (SSU-rRNA, 5.8S rRNA, LSU-rRNA)"/>
    <property type="evidence" value="ECO:0007669"/>
    <property type="project" value="InterPro"/>
</dbReference>
<evidence type="ECO:0000256" key="5">
    <source>
        <dbReference type="ARBA" id="ARBA00023242"/>
    </source>
</evidence>
<evidence type="ECO:0000256" key="2">
    <source>
        <dbReference type="ARBA" id="ARBA00010734"/>
    </source>
</evidence>
<evidence type="ECO:0000259" key="6">
    <source>
        <dbReference type="Pfam" id="PF08640"/>
    </source>
</evidence>
<evidence type="ECO:0000256" key="3">
    <source>
        <dbReference type="ARBA" id="ARBA00022552"/>
    </source>
</evidence>
<dbReference type="Proteomes" id="UP001215280">
    <property type="component" value="Unassembled WGS sequence"/>
</dbReference>
<dbReference type="SMART" id="SM00386">
    <property type="entry name" value="HAT"/>
    <property type="match status" value="2"/>
</dbReference>
<dbReference type="InterPro" id="IPR055347">
    <property type="entry name" value="UTP6_N"/>
</dbReference>
<keyword evidence="5" id="KW-0539">Nucleus</keyword>
<dbReference type="GO" id="GO:0030515">
    <property type="term" value="F:snoRNA binding"/>
    <property type="evidence" value="ECO:0007669"/>
    <property type="project" value="InterPro"/>
</dbReference>
<reference evidence="7" key="1">
    <citation type="submission" date="2023-03" db="EMBL/GenBank/DDBJ databases">
        <title>Massive genome expansion in bonnet fungi (Mycena s.s.) driven by repeated elements and novel gene families across ecological guilds.</title>
        <authorList>
            <consortium name="Lawrence Berkeley National Laboratory"/>
            <person name="Harder C.B."/>
            <person name="Miyauchi S."/>
            <person name="Viragh M."/>
            <person name="Kuo A."/>
            <person name="Thoen E."/>
            <person name="Andreopoulos B."/>
            <person name="Lu D."/>
            <person name="Skrede I."/>
            <person name="Drula E."/>
            <person name="Henrissat B."/>
            <person name="Morin E."/>
            <person name="Kohler A."/>
            <person name="Barry K."/>
            <person name="LaButti K."/>
            <person name="Morin E."/>
            <person name="Salamov A."/>
            <person name="Lipzen A."/>
            <person name="Mereny Z."/>
            <person name="Hegedus B."/>
            <person name="Baldrian P."/>
            <person name="Stursova M."/>
            <person name="Weitz H."/>
            <person name="Taylor A."/>
            <person name="Grigoriev I.V."/>
            <person name="Nagy L.G."/>
            <person name="Martin F."/>
            <person name="Kauserud H."/>
        </authorList>
    </citation>
    <scope>NUCLEOTIDE SEQUENCE</scope>
    <source>
        <strain evidence="7">CBHHK188m</strain>
    </source>
</reference>
<dbReference type="AlphaFoldDB" id="A0AAD7NC86"/>
<dbReference type="EMBL" id="JARJLG010000063">
    <property type="protein sequence ID" value="KAJ7755731.1"/>
    <property type="molecule type" value="Genomic_DNA"/>
</dbReference>
<keyword evidence="8" id="KW-1185">Reference proteome</keyword>
<organism evidence="7 8">
    <name type="scientific">Mycena maculata</name>
    <dbReference type="NCBI Taxonomy" id="230809"/>
    <lineage>
        <taxon>Eukaryota</taxon>
        <taxon>Fungi</taxon>
        <taxon>Dikarya</taxon>
        <taxon>Basidiomycota</taxon>
        <taxon>Agaricomycotina</taxon>
        <taxon>Agaricomycetes</taxon>
        <taxon>Agaricomycetidae</taxon>
        <taxon>Agaricales</taxon>
        <taxon>Marasmiineae</taxon>
        <taxon>Mycenaceae</taxon>
        <taxon>Mycena</taxon>
    </lineage>
</organism>
<name>A0AAD7NC86_9AGAR</name>
<keyword evidence="3" id="KW-0698">rRNA processing</keyword>
<gene>
    <name evidence="7" type="ORF">DFH07DRAFT_821621</name>
</gene>
<protein>
    <submittedName>
        <fullName evidence="7">U3 small nucleolar RNA-associated protein 6-domain-containing protein</fullName>
    </submittedName>
</protein>
<evidence type="ECO:0000313" key="8">
    <source>
        <dbReference type="Proteomes" id="UP001215280"/>
    </source>
</evidence>
<dbReference type="Gene3D" id="1.25.40.10">
    <property type="entry name" value="Tetratricopeptide repeat domain"/>
    <property type="match status" value="1"/>
</dbReference>
<dbReference type="SUPFAM" id="SSF48452">
    <property type="entry name" value="TPR-like"/>
    <property type="match status" value="1"/>
</dbReference>
<evidence type="ECO:0000256" key="4">
    <source>
        <dbReference type="ARBA" id="ARBA00022737"/>
    </source>
</evidence>
<dbReference type="Pfam" id="PF08640">
    <property type="entry name" value="U3_assoc_6"/>
    <property type="match status" value="1"/>
</dbReference>
<comment type="similarity">
    <text evidence="2">Belongs to the UTP6 family.</text>
</comment>
<dbReference type="InterPro" id="IPR003107">
    <property type="entry name" value="HAT"/>
</dbReference>
<evidence type="ECO:0000313" key="7">
    <source>
        <dbReference type="EMBL" id="KAJ7755731.1"/>
    </source>
</evidence>
<feature type="domain" description="U3 small nucleolar RNA-associated protein 6 N-terminal" evidence="6">
    <location>
        <begin position="9"/>
        <end position="91"/>
    </location>
</feature>